<dbReference type="Pfam" id="PF13600">
    <property type="entry name" value="DUF4140"/>
    <property type="match status" value="1"/>
</dbReference>
<dbReference type="OrthoDB" id="10068793at2759"/>
<feature type="compositionally biased region" description="Basic residues" evidence="2">
    <location>
        <begin position="374"/>
        <end position="390"/>
    </location>
</feature>
<dbReference type="AlphaFoldDB" id="A0A2A2JFP0"/>
<feature type="coiled-coil region" evidence="1">
    <location>
        <begin position="126"/>
        <end position="160"/>
    </location>
</feature>
<dbReference type="PANTHER" id="PTHR31005:SF10">
    <property type="entry name" value="DUF4140 DOMAIN-CONTAINING PROTEIN"/>
    <property type="match status" value="1"/>
</dbReference>
<dbReference type="Pfam" id="PF13598">
    <property type="entry name" value="DUF4139"/>
    <property type="match status" value="1"/>
</dbReference>
<evidence type="ECO:0000256" key="1">
    <source>
        <dbReference type="SAM" id="Coils"/>
    </source>
</evidence>
<accession>A0A2A2JFP0</accession>
<evidence type="ECO:0000256" key="2">
    <source>
        <dbReference type="SAM" id="MobiDB-lite"/>
    </source>
</evidence>
<proteinExistence type="predicted"/>
<dbReference type="PANTHER" id="PTHR31005">
    <property type="entry name" value="DUF4139 DOMAIN-CONTAINING PROTEIN"/>
    <property type="match status" value="1"/>
</dbReference>
<evidence type="ECO:0000259" key="3">
    <source>
        <dbReference type="Pfam" id="PF13598"/>
    </source>
</evidence>
<keyword evidence="1" id="KW-0175">Coiled coil</keyword>
<reference evidence="5 6" key="1">
    <citation type="journal article" date="2017" name="Curr. Biol.">
        <title>Genome architecture and evolution of a unichromosomal asexual nematode.</title>
        <authorList>
            <person name="Fradin H."/>
            <person name="Zegar C."/>
            <person name="Gutwein M."/>
            <person name="Lucas J."/>
            <person name="Kovtun M."/>
            <person name="Corcoran D."/>
            <person name="Baugh L.R."/>
            <person name="Kiontke K."/>
            <person name="Gunsalus K."/>
            <person name="Fitch D.H."/>
            <person name="Piano F."/>
        </authorList>
    </citation>
    <scope>NUCLEOTIDE SEQUENCE [LARGE SCALE GENOMIC DNA]</scope>
    <source>
        <strain evidence="5">PF1309</strain>
    </source>
</reference>
<feature type="domain" description="DUF4139" evidence="3">
    <location>
        <begin position="298"/>
        <end position="641"/>
    </location>
</feature>
<feature type="coiled-coil region" evidence="1">
    <location>
        <begin position="240"/>
        <end position="274"/>
    </location>
</feature>
<evidence type="ECO:0008006" key="7">
    <source>
        <dbReference type="Google" id="ProtNLM"/>
    </source>
</evidence>
<evidence type="ECO:0000313" key="6">
    <source>
        <dbReference type="Proteomes" id="UP000218231"/>
    </source>
</evidence>
<dbReference type="Proteomes" id="UP000218231">
    <property type="component" value="Unassembled WGS sequence"/>
</dbReference>
<protein>
    <recommendedName>
        <fullName evidence="7">DUF4139 domain-containing protein</fullName>
    </recommendedName>
</protein>
<feature type="region of interest" description="Disordered" evidence="2">
    <location>
        <begin position="374"/>
        <end position="395"/>
    </location>
</feature>
<dbReference type="InterPro" id="IPR037291">
    <property type="entry name" value="DUF4139"/>
</dbReference>
<evidence type="ECO:0000313" key="5">
    <source>
        <dbReference type="EMBL" id="PAV60576.1"/>
    </source>
</evidence>
<comment type="caution">
    <text evidence="5">The sequence shown here is derived from an EMBL/GenBank/DDBJ whole genome shotgun (WGS) entry which is preliminary data.</text>
</comment>
<evidence type="ECO:0000259" key="4">
    <source>
        <dbReference type="Pfam" id="PF13600"/>
    </source>
</evidence>
<organism evidence="5 6">
    <name type="scientific">Diploscapter pachys</name>
    <dbReference type="NCBI Taxonomy" id="2018661"/>
    <lineage>
        <taxon>Eukaryota</taxon>
        <taxon>Metazoa</taxon>
        <taxon>Ecdysozoa</taxon>
        <taxon>Nematoda</taxon>
        <taxon>Chromadorea</taxon>
        <taxon>Rhabditida</taxon>
        <taxon>Rhabditina</taxon>
        <taxon>Rhabditomorpha</taxon>
        <taxon>Rhabditoidea</taxon>
        <taxon>Rhabditidae</taxon>
        <taxon>Diploscapter</taxon>
    </lineage>
</organism>
<feature type="domain" description="DUF4140" evidence="4">
    <location>
        <begin position="67"/>
        <end position="164"/>
    </location>
</feature>
<dbReference type="EMBL" id="LIAE01010462">
    <property type="protein sequence ID" value="PAV60576.1"/>
    <property type="molecule type" value="Genomic_DNA"/>
</dbReference>
<sequence length="652" mass="72238">MIEPSSCSSSQRTFVFEVTFSELSFRRRENTKNSTRRSGDPDSDDLLLLNDEPHTLHFASDLPTKNVIVYCDRAEVRRLVVADLPKGTNEILIQNVSAVVERQSVRVDGRGALIQEVQYQEMPIDTQQETEKVQNLERNKFELENEKLAIEDEISSLRKRTEVLDGVAAQIASGPCASPFSSNKSDSGTCVSRRHTVTGLQTSCSDLPSLHSTVPQANLLNNEDTLANLAKFLNYYGETVSGMKGELRAKQREADSLTERIDALERQIDQLRCGYEYDSVKRNISIIVEMETAASVELFVTYQVYCASWKPAYDIRASTAGDEQTANSVQLCYYGLVEQNTGDDWRDTELVLSTASPSLGGAPPPLATLAASLHKPKHQRQRHGSARRKPMSAASEEDMGFGSFDYNEIVDAAALHRYNTCQMSRSSEENSISNPSFENLISTCFSIPRAVTIHSNGIEHKVLVAMVDLSCAFFHECVPSRCSSAFLSATVTNTATFPLLPGPAAIYLNNSFIAKTHLRAIAPGEEFRCSLGADPAVKVEQKSPTTCHEQVGFMSKSTLVTHEQVISLRNAKVAQSVQITVREQIPKSVDEKIKIAIISPEIKRGQQGEVRLNREGNLEWTTILAPGQHRDLIVKYTIEYPSSESVTFKLIA</sequence>
<gene>
    <name evidence="5" type="ORF">WR25_23137</name>
</gene>
<dbReference type="STRING" id="2018661.A0A2A2JFP0"/>
<dbReference type="InterPro" id="IPR025554">
    <property type="entry name" value="DUF4140"/>
</dbReference>
<dbReference type="NCBIfam" id="TIGR02231">
    <property type="entry name" value="mucoidy inhibitor MuiA family protein"/>
    <property type="match status" value="1"/>
</dbReference>
<keyword evidence="6" id="KW-1185">Reference proteome</keyword>
<dbReference type="InterPro" id="IPR011935">
    <property type="entry name" value="CHP02231"/>
</dbReference>
<name>A0A2A2JFP0_9BILA</name>